<protein>
    <recommendedName>
        <fullName evidence="4">Zn(2)-C6 fungal-type domain-containing protein</fullName>
    </recommendedName>
</protein>
<dbReference type="Proteomes" id="UP001175261">
    <property type="component" value="Unassembled WGS sequence"/>
</dbReference>
<dbReference type="GO" id="GO:0005634">
    <property type="term" value="C:nucleus"/>
    <property type="evidence" value="ECO:0007669"/>
    <property type="project" value="UniProtKB-SubCell"/>
</dbReference>
<comment type="caution">
    <text evidence="5">The sequence shown here is derived from an EMBL/GenBank/DDBJ whole genome shotgun (WGS) entry which is preliminary data.</text>
</comment>
<dbReference type="PANTHER" id="PTHR37534">
    <property type="entry name" value="TRANSCRIPTIONAL ACTIVATOR PROTEIN UGA3"/>
    <property type="match status" value="1"/>
</dbReference>
<dbReference type="AlphaFoldDB" id="A0AA39GH59"/>
<evidence type="ECO:0000256" key="3">
    <source>
        <dbReference type="SAM" id="MobiDB-lite"/>
    </source>
</evidence>
<dbReference type="InterPro" id="IPR036864">
    <property type="entry name" value="Zn2-C6_fun-type_DNA-bd_sf"/>
</dbReference>
<evidence type="ECO:0000256" key="1">
    <source>
        <dbReference type="ARBA" id="ARBA00004123"/>
    </source>
</evidence>
<dbReference type="CDD" id="cd00067">
    <property type="entry name" value="GAL4"/>
    <property type="match status" value="1"/>
</dbReference>
<evidence type="ECO:0000313" key="5">
    <source>
        <dbReference type="EMBL" id="KAK0386879.1"/>
    </source>
</evidence>
<sequence>MQHQRRRGACLQCVKKKRRCDHKWPQCTQCAKHKQMCQLQNFRVSTTSSGHSRGGRGQASSSSSKRSTLQFVSESGSAQVVPDTPVTSVLPSTPESDDGPIAASLDVGADISAATDFDDAAVLDFSDRSPHAGLPYGDMGFPGEGTLSMAALATASQLVFSDATAGLLPLDDASVALGTSMSHDQINAGGELVSLSSTGDRAPYLDVTLGHYCPVPWPSDMLASPDRRFLWQYFLRIAESDFLCLDWDEVSHLYGFQHPYITTLPQMALANEALRPAIFCFAAAQYELRHGDGRFGRTKAVAGSEAARALSRQAARDTDDANILAMISAATLLQYFGTERGEYLRLASRLVSTYLARAKAGRSSPPAFPEVPLTEFRWGVISTLCSLHHPTTSLDADICRMIEMSQREIEQNYSQAFEHWVSHPIYTFSPRLVNPLLKIGLLLQTQLRQAEHAEHVEASADPNWASRVSQAEDMLLEARDRDMKVSTSMLGSADPAGVVALNESMYAAAAILIYARCHGLPATAPFIRRQTQIVFDEVAKIPPSSHVSFSIIFPLFIAGCEAIEQHMRDVIIERLRDPGGVTYDRGDLGGTLKHIWGIRDMEPGLPWPQWVKKMDAQYRTSCLM</sequence>
<gene>
    <name evidence="5" type="ORF">NLU13_5192</name>
</gene>
<dbReference type="InterPro" id="IPR001138">
    <property type="entry name" value="Zn2Cys6_DnaBD"/>
</dbReference>
<evidence type="ECO:0000256" key="2">
    <source>
        <dbReference type="ARBA" id="ARBA00023242"/>
    </source>
</evidence>
<dbReference type="GO" id="GO:0000981">
    <property type="term" value="F:DNA-binding transcription factor activity, RNA polymerase II-specific"/>
    <property type="evidence" value="ECO:0007669"/>
    <property type="project" value="InterPro"/>
</dbReference>
<dbReference type="Pfam" id="PF00172">
    <property type="entry name" value="Zn_clus"/>
    <property type="match status" value="1"/>
</dbReference>
<feature type="region of interest" description="Disordered" evidence="3">
    <location>
        <begin position="45"/>
        <end position="101"/>
    </location>
</feature>
<feature type="domain" description="Zn(2)-C6 fungal-type" evidence="4">
    <location>
        <begin position="9"/>
        <end position="39"/>
    </location>
</feature>
<evidence type="ECO:0000259" key="4">
    <source>
        <dbReference type="PROSITE" id="PS50048"/>
    </source>
</evidence>
<feature type="compositionally biased region" description="Polar residues" evidence="3">
    <location>
        <begin position="69"/>
        <end position="78"/>
    </location>
</feature>
<dbReference type="SMART" id="SM00066">
    <property type="entry name" value="GAL4"/>
    <property type="match status" value="1"/>
</dbReference>
<feature type="compositionally biased region" description="Polar residues" evidence="3">
    <location>
        <begin position="85"/>
        <end position="94"/>
    </location>
</feature>
<dbReference type="InterPro" id="IPR021858">
    <property type="entry name" value="Fun_TF"/>
</dbReference>
<feature type="compositionally biased region" description="Low complexity" evidence="3">
    <location>
        <begin position="58"/>
        <end position="68"/>
    </location>
</feature>
<evidence type="ECO:0000313" key="6">
    <source>
        <dbReference type="Proteomes" id="UP001175261"/>
    </source>
</evidence>
<proteinExistence type="predicted"/>
<accession>A0AA39GH59</accession>
<dbReference type="PROSITE" id="PS50048">
    <property type="entry name" value="ZN2_CY6_FUNGAL_2"/>
    <property type="match status" value="1"/>
</dbReference>
<dbReference type="PANTHER" id="PTHR37534:SF46">
    <property type="entry name" value="ZN(II)2CYS6 TRANSCRIPTION FACTOR (EUROFUNG)"/>
    <property type="match status" value="1"/>
</dbReference>
<name>A0AA39GH59_SARSR</name>
<dbReference type="GO" id="GO:0008270">
    <property type="term" value="F:zinc ion binding"/>
    <property type="evidence" value="ECO:0007669"/>
    <property type="project" value="InterPro"/>
</dbReference>
<keyword evidence="2" id="KW-0539">Nucleus</keyword>
<dbReference type="Gene3D" id="4.10.240.10">
    <property type="entry name" value="Zn(2)-C6 fungal-type DNA-binding domain"/>
    <property type="match status" value="1"/>
</dbReference>
<dbReference type="Pfam" id="PF11951">
    <property type="entry name" value="Fungal_trans_2"/>
    <property type="match status" value="1"/>
</dbReference>
<comment type="subcellular location">
    <subcellularLocation>
        <location evidence="1">Nucleus</location>
    </subcellularLocation>
</comment>
<reference evidence="5" key="1">
    <citation type="submission" date="2022-10" db="EMBL/GenBank/DDBJ databases">
        <title>Determination and structural analysis of whole genome sequence of Sarocladium strictum F4-1.</title>
        <authorList>
            <person name="Hu L."/>
            <person name="Jiang Y."/>
        </authorList>
    </citation>
    <scope>NUCLEOTIDE SEQUENCE</scope>
    <source>
        <strain evidence="5">F4-1</strain>
    </source>
</reference>
<organism evidence="5 6">
    <name type="scientific">Sarocladium strictum</name>
    <name type="common">Black bundle disease fungus</name>
    <name type="synonym">Acremonium strictum</name>
    <dbReference type="NCBI Taxonomy" id="5046"/>
    <lineage>
        <taxon>Eukaryota</taxon>
        <taxon>Fungi</taxon>
        <taxon>Dikarya</taxon>
        <taxon>Ascomycota</taxon>
        <taxon>Pezizomycotina</taxon>
        <taxon>Sordariomycetes</taxon>
        <taxon>Hypocreomycetidae</taxon>
        <taxon>Hypocreales</taxon>
        <taxon>Sarocladiaceae</taxon>
        <taxon>Sarocladium</taxon>
    </lineage>
</organism>
<dbReference type="SUPFAM" id="SSF57701">
    <property type="entry name" value="Zn2/Cys6 DNA-binding domain"/>
    <property type="match status" value="1"/>
</dbReference>
<keyword evidence="6" id="KW-1185">Reference proteome</keyword>
<dbReference type="EMBL" id="JAPDFR010000004">
    <property type="protein sequence ID" value="KAK0386879.1"/>
    <property type="molecule type" value="Genomic_DNA"/>
</dbReference>